<name>A0A643BLR4_BALPH</name>
<dbReference type="InterPro" id="IPR006077">
    <property type="entry name" value="Vinculin/catenin"/>
</dbReference>
<proteinExistence type="inferred from homology"/>
<dbReference type="Proteomes" id="UP000437017">
    <property type="component" value="Unassembled WGS sequence"/>
</dbReference>
<dbReference type="SUPFAM" id="SSF47220">
    <property type="entry name" value="alpha-catenin/vinculin-like"/>
    <property type="match status" value="2"/>
</dbReference>
<accession>A0A643BLR4</accession>
<evidence type="ECO:0000256" key="1">
    <source>
        <dbReference type="ARBA" id="ARBA00004496"/>
    </source>
</evidence>
<keyword evidence="3" id="KW-0963">Cytoplasm</keyword>
<evidence type="ECO:0008006" key="6">
    <source>
        <dbReference type="Google" id="ProtNLM"/>
    </source>
</evidence>
<dbReference type="EMBL" id="SGJD01009888">
    <property type="protein sequence ID" value="KAB0388916.1"/>
    <property type="molecule type" value="Genomic_DNA"/>
</dbReference>
<dbReference type="Gene3D" id="1.20.120.230">
    <property type="entry name" value="Alpha-catenin/vinculin-like"/>
    <property type="match status" value="2"/>
</dbReference>
<dbReference type="PANTHER" id="PTHR18914">
    <property type="entry name" value="ALPHA CATENIN"/>
    <property type="match status" value="1"/>
</dbReference>
<dbReference type="OrthoDB" id="6376697at2759"/>
<evidence type="ECO:0000313" key="5">
    <source>
        <dbReference type="Proteomes" id="UP000437017"/>
    </source>
</evidence>
<dbReference type="GO" id="GO:0008013">
    <property type="term" value="F:beta-catenin binding"/>
    <property type="evidence" value="ECO:0007669"/>
    <property type="project" value="TreeGrafter"/>
</dbReference>
<dbReference type="Gene3D" id="1.20.120.810">
    <property type="entry name" value="Vinculin, Vh2 four-helix bundle"/>
    <property type="match status" value="1"/>
</dbReference>
<reference evidence="4 5" key="1">
    <citation type="journal article" date="2019" name="PLoS ONE">
        <title>Genomic analyses reveal an absence of contemporary introgressive admixture between fin whales and blue whales, despite known hybrids.</title>
        <authorList>
            <person name="Westbury M.V."/>
            <person name="Petersen B."/>
            <person name="Lorenzen E.D."/>
        </authorList>
    </citation>
    <scope>NUCLEOTIDE SEQUENCE [LARGE SCALE GENOMIC DNA]</scope>
    <source>
        <strain evidence="4">FinWhale-01</strain>
    </source>
</reference>
<dbReference type="GO" id="GO:0016342">
    <property type="term" value="C:catenin complex"/>
    <property type="evidence" value="ECO:0007669"/>
    <property type="project" value="TreeGrafter"/>
</dbReference>
<dbReference type="AlphaFoldDB" id="A0A643BLR4"/>
<comment type="caution">
    <text evidence="4">The sequence shown here is derived from an EMBL/GenBank/DDBJ whole genome shotgun (WGS) entry which is preliminary data.</text>
</comment>
<evidence type="ECO:0000256" key="2">
    <source>
        <dbReference type="ARBA" id="ARBA00008376"/>
    </source>
</evidence>
<comment type="subcellular location">
    <subcellularLocation>
        <location evidence="1">Cytoplasm</location>
    </subcellularLocation>
</comment>
<organism evidence="4 5">
    <name type="scientific">Balaenoptera physalus</name>
    <name type="common">Fin whale</name>
    <name type="synonym">Balaena physalus</name>
    <dbReference type="NCBI Taxonomy" id="9770"/>
    <lineage>
        <taxon>Eukaryota</taxon>
        <taxon>Metazoa</taxon>
        <taxon>Chordata</taxon>
        <taxon>Craniata</taxon>
        <taxon>Vertebrata</taxon>
        <taxon>Euteleostomi</taxon>
        <taxon>Mammalia</taxon>
        <taxon>Eutheria</taxon>
        <taxon>Laurasiatheria</taxon>
        <taxon>Artiodactyla</taxon>
        <taxon>Whippomorpha</taxon>
        <taxon>Cetacea</taxon>
        <taxon>Mysticeti</taxon>
        <taxon>Balaenopteridae</taxon>
        <taxon>Balaenoptera</taxon>
    </lineage>
</organism>
<evidence type="ECO:0000256" key="3">
    <source>
        <dbReference type="ARBA" id="ARBA00022490"/>
    </source>
</evidence>
<dbReference type="GO" id="GO:0016477">
    <property type="term" value="P:cell migration"/>
    <property type="evidence" value="ECO:0007669"/>
    <property type="project" value="TreeGrafter"/>
</dbReference>
<keyword evidence="5" id="KW-1185">Reference proteome</keyword>
<dbReference type="GO" id="GO:0098609">
    <property type="term" value="P:cell-cell adhesion"/>
    <property type="evidence" value="ECO:0007669"/>
    <property type="project" value="TreeGrafter"/>
</dbReference>
<dbReference type="Pfam" id="PF01044">
    <property type="entry name" value="Vinculin"/>
    <property type="match status" value="1"/>
</dbReference>
<gene>
    <name evidence="4" type="ORF">E2I00_010922</name>
</gene>
<dbReference type="PANTHER" id="PTHR18914:SF24">
    <property type="entry name" value="CATENIN ALPHA-1"/>
    <property type="match status" value="1"/>
</dbReference>
<dbReference type="GO" id="GO:0005912">
    <property type="term" value="C:adherens junction"/>
    <property type="evidence" value="ECO:0007669"/>
    <property type="project" value="TreeGrafter"/>
</dbReference>
<comment type="similarity">
    <text evidence="2">Belongs to the vinculin/alpha-catenin family.</text>
</comment>
<sequence length="194" mass="21539">MSASQLEALCPQVINAALALAAKPQSKLAQENMDPFKERWEKQVRVLTDAVNDITSTDDFLAVSENHILEDVNKCVIALQEKDVDGLDRTAGAIRGRAARVIHVVTSEMDNYEPGVYTEKPMDENEFVDASRLVYDGIRDIRKAVLMIRTPEELDGSGFETEDFDVRSRTSVQTEDDQLIAGQSARAVMALLPQ</sequence>
<protein>
    <recommendedName>
        <fullName evidence="6">Catenin alpha-2</fullName>
    </recommendedName>
</protein>
<dbReference type="InterPro" id="IPR036723">
    <property type="entry name" value="Alpha-catenin/vinculin-like_sf"/>
</dbReference>
<dbReference type="GO" id="GO:0051015">
    <property type="term" value="F:actin filament binding"/>
    <property type="evidence" value="ECO:0007669"/>
    <property type="project" value="InterPro"/>
</dbReference>
<evidence type="ECO:0000313" key="4">
    <source>
        <dbReference type="EMBL" id="KAB0388916.1"/>
    </source>
</evidence>
<dbReference type="GO" id="GO:0005737">
    <property type="term" value="C:cytoplasm"/>
    <property type="evidence" value="ECO:0007669"/>
    <property type="project" value="UniProtKB-SubCell"/>
</dbReference>